<evidence type="ECO:0000313" key="2">
    <source>
        <dbReference type="EMBL" id="KYF51150.1"/>
    </source>
</evidence>
<accession>A0A150P655</accession>
<name>A0A150P655_SORCE</name>
<dbReference type="EMBL" id="JELY01002959">
    <property type="protein sequence ID" value="KYF51150.1"/>
    <property type="molecule type" value="Genomic_DNA"/>
</dbReference>
<evidence type="ECO:0000256" key="1">
    <source>
        <dbReference type="SAM" id="MobiDB-lite"/>
    </source>
</evidence>
<gene>
    <name evidence="2" type="ORF">BE08_44330</name>
</gene>
<sequence length="405" mass="44160">MPSSTDVRAGLVAALEADLVGPFAPGAPAGAAEELLPLPPSRWYLTGFLAPQADRETHDPTADDEFTQAGEDDDEESSPPELEPKQKNHFPASMGLSVLLPRPSGEPETIRATVTFAEYVREEQKTDEPRKRKVVWRRVPQPPRSVELPLDARAVEEGLPLPDTPGIQVCGKLEPADAPGLSGTRALSLFVVNRRQPGERGQQDARFIFQIELELHYARGFVPRPNRQGESASDPDDRVADLQFRAHSEWAVGHGVAVEAPDGQRSVTTLRTTWIPRHEVRRVKTRKDGPVVTRMEGLAKLAAQALEDGTAAEGRPGAAVAAALQPLVDAYAAWIGDQANIPLDSPRREETRKLLVIKQVPQVVSALSIPDPSSEVRERVQGAWDVLNVPTLGHPAELAFFSTRP</sequence>
<feature type="region of interest" description="Disordered" evidence="1">
    <location>
        <begin position="49"/>
        <end position="106"/>
    </location>
</feature>
<evidence type="ECO:0000313" key="3">
    <source>
        <dbReference type="Proteomes" id="UP000075420"/>
    </source>
</evidence>
<reference evidence="2 3" key="1">
    <citation type="submission" date="2014-02" db="EMBL/GenBank/DDBJ databases">
        <title>The small core and large imbalanced accessory genome model reveals a collaborative survival strategy of Sorangium cellulosum strains in nature.</title>
        <authorList>
            <person name="Han K."/>
            <person name="Peng R."/>
            <person name="Blom J."/>
            <person name="Li Y.-Z."/>
        </authorList>
    </citation>
    <scope>NUCLEOTIDE SEQUENCE [LARGE SCALE GENOMIC DNA]</scope>
    <source>
        <strain evidence="2 3">So0157-25</strain>
    </source>
</reference>
<protein>
    <submittedName>
        <fullName evidence="2">Uncharacterized protein</fullName>
    </submittedName>
</protein>
<proteinExistence type="predicted"/>
<comment type="caution">
    <text evidence="2">The sequence shown here is derived from an EMBL/GenBank/DDBJ whole genome shotgun (WGS) entry which is preliminary data.</text>
</comment>
<dbReference type="Proteomes" id="UP000075420">
    <property type="component" value="Unassembled WGS sequence"/>
</dbReference>
<organism evidence="2 3">
    <name type="scientific">Sorangium cellulosum</name>
    <name type="common">Polyangium cellulosum</name>
    <dbReference type="NCBI Taxonomy" id="56"/>
    <lineage>
        <taxon>Bacteria</taxon>
        <taxon>Pseudomonadati</taxon>
        <taxon>Myxococcota</taxon>
        <taxon>Polyangia</taxon>
        <taxon>Polyangiales</taxon>
        <taxon>Polyangiaceae</taxon>
        <taxon>Sorangium</taxon>
    </lineage>
</organism>
<feature type="compositionally biased region" description="Acidic residues" evidence="1">
    <location>
        <begin position="62"/>
        <end position="78"/>
    </location>
</feature>
<dbReference type="AlphaFoldDB" id="A0A150P655"/>